<evidence type="ECO:0000313" key="3">
    <source>
        <dbReference type="Proteomes" id="UP000789901"/>
    </source>
</evidence>
<feature type="region of interest" description="Disordered" evidence="1">
    <location>
        <begin position="1"/>
        <end position="22"/>
    </location>
</feature>
<sequence length="131" mass="14661">MTPITTKPKAPPEMTTQKKEEAVPHIVQTGSRFDGQSLSNDGDSPSEFCVLPFLSKRHGLAFNSITPVYGLKDLFIYDSCLYNNTGFLRKWSGSWFDQHNLDGGYVDVNLYFSVLDFLFHLGQTALASEFG</sequence>
<comment type="caution">
    <text evidence="2">The sequence shown here is derived from an EMBL/GenBank/DDBJ whole genome shotgun (WGS) entry which is preliminary data.</text>
</comment>
<name>A0ABN7VFU9_GIGMA</name>
<reference evidence="2 3" key="1">
    <citation type="submission" date="2021-06" db="EMBL/GenBank/DDBJ databases">
        <authorList>
            <person name="Kallberg Y."/>
            <person name="Tangrot J."/>
            <person name="Rosling A."/>
        </authorList>
    </citation>
    <scope>NUCLEOTIDE SEQUENCE [LARGE SCALE GENOMIC DNA]</scope>
    <source>
        <strain evidence="2 3">120-4 pot B 10/14</strain>
    </source>
</reference>
<organism evidence="2 3">
    <name type="scientific">Gigaspora margarita</name>
    <dbReference type="NCBI Taxonomy" id="4874"/>
    <lineage>
        <taxon>Eukaryota</taxon>
        <taxon>Fungi</taxon>
        <taxon>Fungi incertae sedis</taxon>
        <taxon>Mucoromycota</taxon>
        <taxon>Glomeromycotina</taxon>
        <taxon>Glomeromycetes</taxon>
        <taxon>Diversisporales</taxon>
        <taxon>Gigasporaceae</taxon>
        <taxon>Gigaspora</taxon>
    </lineage>
</organism>
<accession>A0ABN7VFU9</accession>
<evidence type="ECO:0000313" key="2">
    <source>
        <dbReference type="EMBL" id="CAG8766088.1"/>
    </source>
</evidence>
<dbReference type="Proteomes" id="UP000789901">
    <property type="component" value="Unassembled WGS sequence"/>
</dbReference>
<protein>
    <submittedName>
        <fullName evidence="2">29835_t:CDS:1</fullName>
    </submittedName>
</protein>
<gene>
    <name evidence="2" type="ORF">GMARGA_LOCUS18028</name>
</gene>
<keyword evidence="3" id="KW-1185">Reference proteome</keyword>
<proteinExistence type="predicted"/>
<evidence type="ECO:0000256" key="1">
    <source>
        <dbReference type="SAM" id="MobiDB-lite"/>
    </source>
</evidence>
<dbReference type="EMBL" id="CAJVQB010014046">
    <property type="protein sequence ID" value="CAG8766088.1"/>
    <property type="molecule type" value="Genomic_DNA"/>
</dbReference>